<dbReference type="PANTHER" id="PTHR18849:SF0">
    <property type="entry name" value="CILIA- AND FLAGELLA-ASSOCIATED PROTEIN 410-RELATED"/>
    <property type="match status" value="1"/>
</dbReference>
<evidence type="ECO:0000256" key="8">
    <source>
        <dbReference type="ARBA" id="ARBA00049982"/>
    </source>
</evidence>
<dbReference type="GO" id="GO:0005737">
    <property type="term" value="C:cytoplasm"/>
    <property type="evidence" value="ECO:0007669"/>
    <property type="project" value="UniProtKB-SubCell"/>
</dbReference>
<organism evidence="11 12">
    <name type="scientific">Triparma laevis f. inornata</name>
    <dbReference type="NCBI Taxonomy" id="1714386"/>
    <lineage>
        <taxon>Eukaryota</taxon>
        <taxon>Sar</taxon>
        <taxon>Stramenopiles</taxon>
        <taxon>Ochrophyta</taxon>
        <taxon>Bolidophyceae</taxon>
        <taxon>Parmales</taxon>
        <taxon>Triparmaceae</taxon>
        <taxon>Triparma</taxon>
    </lineage>
</organism>
<feature type="compositionally biased region" description="Basic and acidic residues" evidence="9">
    <location>
        <begin position="259"/>
        <end position="312"/>
    </location>
</feature>
<dbReference type="AlphaFoldDB" id="A0A9W7B550"/>
<dbReference type="SMART" id="SM00365">
    <property type="entry name" value="LRR_SD22"/>
    <property type="match status" value="2"/>
</dbReference>
<evidence type="ECO:0000256" key="4">
    <source>
        <dbReference type="ARBA" id="ARBA00022614"/>
    </source>
</evidence>
<comment type="subcellular location">
    <subcellularLocation>
        <location evidence="1">Cell projection</location>
        <location evidence="1">Cilium</location>
    </subcellularLocation>
    <subcellularLocation>
        <location evidence="2">Cytoplasm</location>
    </subcellularLocation>
</comment>
<evidence type="ECO:0000259" key="10">
    <source>
        <dbReference type="Pfam" id="PF23602"/>
    </source>
</evidence>
<dbReference type="Pfam" id="PF14580">
    <property type="entry name" value="LRR_9"/>
    <property type="match status" value="1"/>
</dbReference>
<keyword evidence="5" id="KW-0677">Repeat</keyword>
<feature type="compositionally biased region" description="Acidic residues" evidence="9">
    <location>
        <begin position="487"/>
        <end position="506"/>
    </location>
</feature>
<comment type="caution">
    <text evidence="11">The sequence shown here is derived from an EMBL/GenBank/DDBJ whole genome shotgun (WGS) entry which is preliminary data.</text>
</comment>
<keyword evidence="4" id="KW-0433">Leucine-rich repeat</keyword>
<name>A0A9W7B550_9STRA</name>
<feature type="region of interest" description="Disordered" evidence="9">
    <location>
        <begin position="213"/>
        <end position="312"/>
    </location>
</feature>
<evidence type="ECO:0000313" key="12">
    <source>
        <dbReference type="Proteomes" id="UP001162640"/>
    </source>
</evidence>
<dbReference type="InterPro" id="IPR032675">
    <property type="entry name" value="LRR_dom_sf"/>
</dbReference>
<dbReference type="Gene3D" id="3.80.10.10">
    <property type="entry name" value="Ribonuclease Inhibitor"/>
    <property type="match status" value="1"/>
</dbReference>
<evidence type="ECO:0000256" key="6">
    <source>
        <dbReference type="ARBA" id="ARBA00023069"/>
    </source>
</evidence>
<evidence type="ECO:0000256" key="1">
    <source>
        <dbReference type="ARBA" id="ARBA00004138"/>
    </source>
</evidence>
<feature type="compositionally biased region" description="Basic and acidic residues" evidence="9">
    <location>
        <begin position="213"/>
        <end position="223"/>
    </location>
</feature>
<dbReference type="InterPro" id="IPR056496">
    <property type="entry name" value="CS_DNAAF11_C"/>
</dbReference>
<feature type="domain" description="Dynein axonemal assembly factor 11-like CS" evidence="10">
    <location>
        <begin position="280"/>
        <end position="397"/>
    </location>
</feature>
<comment type="similarity">
    <text evidence="8">Belongs to the tilB family.</text>
</comment>
<dbReference type="GO" id="GO:0005929">
    <property type="term" value="C:cilium"/>
    <property type="evidence" value="ECO:0007669"/>
    <property type="project" value="UniProtKB-SubCell"/>
</dbReference>
<dbReference type="Proteomes" id="UP001162640">
    <property type="component" value="Unassembled WGS sequence"/>
</dbReference>
<accession>A0A9W7B550</accession>
<evidence type="ECO:0000256" key="3">
    <source>
        <dbReference type="ARBA" id="ARBA00022490"/>
    </source>
</evidence>
<keyword evidence="6" id="KW-0969">Cilium</keyword>
<dbReference type="PROSITE" id="PS51450">
    <property type="entry name" value="LRR"/>
    <property type="match status" value="2"/>
</dbReference>
<keyword evidence="3" id="KW-0963">Cytoplasm</keyword>
<evidence type="ECO:0000256" key="9">
    <source>
        <dbReference type="SAM" id="MobiDB-lite"/>
    </source>
</evidence>
<feature type="region of interest" description="Disordered" evidence="9">
    <location>
        <begin position="411"/>
        <end position="435"/>
    </location>
</feature>
<evidence type="ECO:0000313" key="11">
    <source>
        <dbReference type="EMBL" id="GMH84269.1"/>
    </source>
</evidence>
<proteinExistence type="inferred from homology"/>
<evidence type="ECO:0000256" key="5">
    <source>
        <dbReference type="ARBA" id="ARBA00022737"/>
    </source>
</evidence>
<feature type="compositionally biased region" description="Basic and acidic residues" evidence="9">
    <location>
        <begin position="230"/>
        <end position="242"/>
    </location>
</feature>
<keyword evidence="7" id="KW-0966">Cell projection</keyword>
<dbReference type="SUPFAM" id="SSF52058">
    <property type="entry name" value="L domain-like"/>
    <property type="match status" value="1"/>
</dbReference>
<evidence type="ECO:0000256" key="2">
    <source>
        <dbReference type="ARBA" id="ARBA00004496"/>
    </source>
</evidence>
<gene>
    <name evidence="11" type="ORF">TL16_g09873</name>
</gene>
<reference evidence="12" key="1">
    <citation type="journal article" date="2023" name="Commun. Biol.">
        <title>Genome analysis of Parmales, the sister group of diatoms, reveals the evolutionary specialization of diatoms from phago-mixotrophs to photoautotrophs.</title>
        <authorList>
            <person name="Ban H."/>
            <person name="Sato S."/>
            <person name="Yoshikawa S."/>
            <person name="Yamada K."/>
            <person name="Nakamura Y."/>
            <person name="Ichinomiya M."/>
            <person name="Sato N."/>
            <person name="Blanc-Mathieu R."/>
            <person name="Endo H."/>
            <person name="Kuwata A."/>
            <person name="Ogata H."/>
        </authorList>
    </citation>
    <scope>NUCLEOTIDE SEQUENCE [LARGE SCALE GENOMIC DNA]</scope>
</reference>
<dbReference type="Pfam" id="PF23602">
    <property type="entry name" value="CS_DNAAF11_C"/>
    <property type="match status" value="1"/>
</dbReference>
<feature type="compositionally biased region" description="Basic and acidic residues" evidence="9">
    <location>
        <begin position="477"/>
        <end position="486"/>
    </location>
</feature>
<sequence length="506" mass="57986">MAELTRELLRKRSEHNECMVSHSAIEVEGVGGFKFIERMCTISTMEEISLHQEELTSIDPCLGASCRHLKILLLQNNIIPRMENLHHLKDLQYLNLALNNISKIENLSRCEFLNKLDLTINFIDVDTLEESIDNLVDRSHLKDLYMMGNPAEQEWKGFKSYVVARLPQLGQLDGNEIKRGERIAAQQQLPALVAELRKLAKVRSEKRLVEEVEKAEEKRLKEEKKRRKQEKKEAIEDGRVVVEDVTDDEEEEELTGHTPEVREEIYREMAEQKAEKDAREKENQPKWRGEKDFEAEQKSSVDKARSREERGQIRQCNDGKWKFLFDEETKPGHVILDVSVQKHLSSSLIDVDVHPDYISVVIKSKVLRLVLPAEVHSETAEAKRSKTTGHLVVTMKKVDEKENMIALRAARKDDERKKKEAVDKKERERAEREGGKLGVQMLELSGSVKLEGLVKKKDGGVGVEKIELGMKEVSTKITKEKVAKEAAEEEESSEDSGDDDEPPPIF</sequence>
<protein>
    <recommendedName>
        <fullName evidence="10">Dynein axonemal assembly factor 11-like CS domain-containing protein</fullName>
    </recommendedName>
</protein>
<dbReference type="EMBL" id="BLQM01000341">
    <property type="protein sequence ID" value="GMH84269.1"/>
    <property type="molecule type" value="Genomic_DNA"/>
</dbReference>
<dbReference type="InterPro" id="IPR001611">
    <property type="entry name" value="Leu-rich_rpt"/>
</dbReference>
<feature type="compositionally biased region" description="Acidic residues" evidence="9">
    <location>
        <begin position="244"/>
        <end position="253"/>
    </location>
</feature>
<feature type="region of interest" description="Disordered" evidence="9">
    <location>
        <begin position="477"/>
        <end position="506"/>
    </location>
</feature>
<dbReference type="PANTHER" id="PTHR18849">
    <property type="entry name" value="LEUCINE RICH REPEAT PROTEIN"/>
    <property type="match status" value="1"/>
</dbReference>
<evidence type="ECO:0000256" key="7">
    <source>
        <dbReference type="ARBA" id="ARBA00023273"/>
    </source>
</evidence>
<dbReference type="FunFam" id="3.80.10.10:FF:000052">
    <property type="entry name" value="Leucine rich repeat containing 6"/>
    <property type="match status" value="1"/>
</dbReference>